<evidence type="ECO:0000313" key="5">
    <source>
        <dbReference type="Proteomes" id="UP000256345"/>
    </source>
</evidence>
<dbReference type="InterPro" id="IPR023346">
    <property type="entry name" value="Lysozyme-like_dom_sf"/>
</dbReference>
<dbReference type="GO" id="GO:0005509">
    <property type="term" value="F:calcium ion binding"/>
    <property type="evidence" value="ECO:0007669"/>
    <property type="project" value="InterPro"/>
</dbReference>
<dbReference type="SUPFAM" id="SSF53955">
    <property type="entry name" value="Lysozyme-like"/>
    <property type="match status" value="1"/>
</dbReference>
<dbReference type="Gene3D" id="1.10.530.10">
    <property type="match status" value="1"/>
</dbReference>
<dbReference type="Proteomes" id="UP000256345">
    <property type="component" value="Unassembled WGS sequence"/>
</dbReference>
<accession>A0AAC8Q5M6</accession>
<evidence type="ECO:0000313" key="4">
    <source>
        <dbReference type="Proteomes" id="UP000035579"/>
    </source>
</evidence>
<dbReference type="KEGG" id="age:AA314_03144"/>
<dbReference type="EMBL" id="CP011509">
    <property type="protein sequence ID" value="AKJ01518.1"/>
    <property type="molecule type" value="Genomic_DNA"/>
</dbReference>
<dbReference type="AlphaFoldDB" id="A0AAC8Q5M6"/>
<gene>
    <name evidence="2" type="ORF">AA314_03144</name>
    <name evidence="3" type="ORF">ATI61_103227</name>
</gene>
<dbReference type="InterPro" id="IPR002048">
    <property type="entry name" value="EF_hand_dom"/>
</dbReference>
<dbReference type="EMBL" id="QUMU01000003">
    <property type="protein sequence ID" value="REG34334.1"/>
    <property type="molecule type" value="Genomic_DNA"/>
</dbReference>
<dbReference type="PROSITE" id="PS00018">
    <property type="entry name" value="EF_HAND_1"/>
    <property type="match status" value="1"/>
</dbReference>
<reference evidence="3 5" key="2">
    <citation type="submission" date="2018-08" db="EMBL/GenBank/DDBJ databases">
        <title>Genomic Encyclopedia of Archaeal and Bacterial Type Strains, Phase II (KMG-II): from individual species to whole genera.</title>
        <authorList>
            <person name="Goeker M."/>
        </authorList>
    </citation>
    <scope>NUCLEOTIDE SEQUENCE [LARGE SCALE GENOMIC DNA]</scope>
    <source>
        <strain evidence="3 5">DSM 2261</strain>
    </source>
</reference>
<evidence type="ECO:0000313" key="3">
    <source>
        <dbReference type="EMBL" id="REG34334.1"/>
    </source>
</evidence>
<proteinExistence type="predicted"/>
<dbReference type="RefSeq" id="WP_053066421.1">
    <property type="nucleotide sequence ID" value="NZ_CP011509.1"/>
</dbReference>
<feature type="domain" description="EF-hand" evidence="1">
    <location>
        <begin position="413"/>
        <end position="448"/>
    </location>
</feature>
<dbReference type="CDD" id="cd00736">
    <property type="entry name" value="lambda_lys-like"/>
    <property type="match status" value="1"/>
</dbReference>
<sequence>MSNENAIVGLNIRKEANGRSAKLGLLPRGARIELGEHSPDGKWGRIKKVLSGEIAPVTKGGRVDPGASTGWVFLGELDAEPAEPEAFDSIVVPAKPRPIKAGELIGHVGEYQQYDDAQPVVKRGWRSLLHVEVFSGDNVPAFIGLSRNHAKTLPEGSGSLFVIESGARLVYPDKADTNLAPGEHVTLLDGSSKAGHWLKVSRVSAQVMERSKLGTFNKATNSYAKGGTWTGWFVGARADQRTRDEAEATRKGYTRREVLVPTGKPFWVERKAWSGGTQPAQLTQALPAWSAFPLQLKNTKAPDVSLTRVVSRAELERVPPQDRAVDPEGTHWWRLNVRITSNDPTHSMATEGWVCEKGLQKVSWQSPWAWPGFDFVEEGDVQPIDMWSSLQHRTGMAEPGEGVDFKARADKVDKSALVKKIYENIDQNKDGRLDAQELRQAIKQPLLAQSLSRLIARYESEWGGDMAKWNALDPLMIDGKPEWAAEKLRIDSLRWWPQMAAKLKGFPASPLAFHIHPIALVANFIGGTSTNLSEAEARVRAFLRMIRVGEGTEGVAGYARLFGGSSFIQDHGKTFADHPRILIKKGYNSSAAGAYQVMQYTWDDPGQVALRKKYGIKDFSPKSQDRYGVILIKHKRNALEEVKNNKIKEAIQKCNTEWASLPGSPYGQPTVNWDRAISEYNGYLEQELKGKSDLAIGKGDIDDLL</sequence>
<dbReference type="Proteomes" id="UP000035579">
    <property type="component" value="Chromosome"/>
</dbReference>
<organism evidence="2 4">
    <name type="scientific">Archangium gephyra</name>
    <dbReference type="NCBI Taxonomy" id="48"/>
    <lineage>
        <taxon>Bacteria</taxon>
        <taxon>Pseudomonadati</taxon>
        <taxon>Myxococcota</taxon>
        <taxon>Myxococcia</taxon>
        <taxon>Myxococcales</taxon>
        <taxon>Cystobacterineae</taxon>
        <taxon>Archangiaceae</taxon>
        <taxon>Archangium</taxon>
    </lineage>
</organism>
<keyword evidence="5" id="KW-1185">Reference proteome</keyword>
<reference evidence="2 4" key="1">
    <citation type="submission" date="2015-05" db="EMBL/GenBank/DDBJ databases">
        <title>Genome assembly of Archangium gephyra DSM 2261.</title>
        <authorList>
            <person name="Sharma G."/>
            <person name="Subramanian S."/>
        </authorList>
    </citation>
    <scope>NUCLEOTIDE SEQUENCE [LARGE SCALE GENOMIC DNA]</scope>
    <source>
        <strain evidence="2 4">DSM 2261</strain>
    </source>
</reference>
<dbReference type="InterPro" id="IPR018247">
    <property type="entry name" value="EF_Hand_1_Ca_BS"/>
</dbReference>
<name>A0AAC8Q5M6_9BACT</name>
<evidence type="ECO:0000313" key="2">
    <source>
        <dbReference type="EMBL" id="AKJ01518.1"/>
    </source>
</evidence>
<dbReference type="PROSITE" id="PS50222">
    <property type="entry name" value="EF_HAND_2"/>
    <property type="match status" value="1"/>
</dbReference>
<evidence type="ECO:0000259" key="1">
    <source>
        <dbReference type="PROSITE" id="PS50222"/>
    </source>
</evidence>
<protein>
    <submittedName>
        <fullName evidence="3">Muramidase (Phage lysozyme)</fullName>
    </submittedName>
    <submittedName>
        <fullName evidence="2">Phage lysin, 1,4-beta-N-acetylmuramidase</fullName>
    </submittedName>
</protein>